<dbReference type="InterPro" id="IPR024769">
    <property type="entry name" value="TcdA/TcdB_pore_forming"/>
</dbReference>
<evidence type="ECO:0000259" key="2">
    <source>
        <dbReference type="Pfam" id="PF12920"/>
    </source>
</evidence>
<dbReference type="CDD" id="cd20495">
    <property type="entry name" value="C58_PaToxP-like"/>
    <property type="match status" value="1"/>
</dbReference>
<feature type="domain" description="TcdA/TcdB toxin pore forming" evidence="2">
    <location>
        <begin position="1053"/>
        <end position="1714"/>
    </location>
</feature>
<dbReference type="InterPro" id="IPR029044">
    <property type="entry name" value="Nucleotide-diphossugar_trans"/>
</dbReference>
<dbReference type="SUPFAM" id="SSF53448">
    <property type="entry name" value="Nucleotide-diphospho-sugar transferases"/>
    <property type="match status" value="1"/>
</dbReference>
<protein>
    <submittedName>
        <fullName evidence="3">Uncharacterized protein</fullName>
    </submittedName>
</protein>
<dbReference type="KEGG" id="pman:OU5_2845"/>
<feature type="domain" description="GT44" evidence="1">
    <location>
        <begin position="114"/>
        <end position="500"/>
    </location>
</feature>
<organism evidence="3 4">
    <name type="scientific">Pseudomonas mandelii JR-1</name>
    <dbReference type="NCBI Taxonomy" id="1147786"/>
    <lineage>
        <taxon>Bacteria</taxon>
        <taxon>Pseudomonadati</taxon>
        <taxon>Pseudomonadota</taxon>
        <taxon>Gammaproteobacteria</taxon>
        <taxon>Pseudomonadales</taxon>
        <taxon>Pseudomonadaceae</taxon>
        <taxon>Pseudomonas</taxon>
    </lineage>
</organism>
<evidence type="ECO:0000259" key="1">
    <source>
        <dbReference type="Pfam" id="PF12919"/>
    </source>
</evidence>
<accession>A0A024EAG7</accession>
<dbReference type="GO" id="GO:0016757">
    <property type="term" value="F:glycosyltransferase activity"/>
    <property type="evidence" value="ECO:0007669"/>
    <property type="project" value="InterPro"/>
</dbReference>
<dbReference type="Pfam" id="PF12920">
    <property type="entry name" value="TcdA_TcdB_pore"/>
    <property type="match status" value="1"/>
</dbReference>
<reference evidence="3 4" key="1">
    <citation type="journal article" date="2012" name="J. Bacteriol.">
        <title>Genome sequence of cold-adapted Pseudomonas mandelii strain JR-1.</title>
        <authorList>
            <person name="Jang S.H."/>
            <person name="Kim J."/>
            <person name="Kim J."/>
            <person name="Hong S."/>
            <person name="Lee C."/>
        </authorList>
    </citation>
    <scope>NUCLEOTIDE SEQUENCE [LARGE SCALE GENOMIC DNA]</scope>
    <source>
        <strain evidence="3 4">JR-1</strain>
    </source>
</reference>
<sequence length="2349" mass="259181">MDVMNQYQGSNTAGKSFLQYFRLDDIQALSNEFRAAPEYEALVGYYSACAKDQPWADQMAPLLLLKETLDSLIGQHAGPISAALADLSARLENYTNRLVQTVRMLNPVAPEVPKIMHFVWVGGSAVGAIQRDYINIWKAVMVKEGHTFNLWYDSDAVLAFEMNRVILESARAHAMESGGATIATPVELARMIEHRARVLKMQMSAHLRQERWAGKADEARIDLMVRAYGKDEATLIAFRQKCLDSHLAMVDQHLRLRDVREVFKEHLLWDVYEREVAGRGNFAAASDVVRLQVEALEGGRYSDVDYLPQLKNVLGGVDITAFDESARIGVLQLLLNNNESLMPGRDPSRYPDRTMSIPEQHRTALNEFALQRPGPSDIFSAPGNSQTPTDGIRMAIQINSEMNSHIVAHAGAGSTQAIIELIRFNYDFLSEFESRLNATAVDWSDSAAVQDILVAMVNEKIAEVPGLSKTRRGYLGKLVSAIGAYYSDGIRYESRGTIDLTGPGAAITGLEEYVEKHLLIDGKNEIRDRLKLSDGYNVATEEEKVSGWTINATPQEWLQKEQANWADGKLQTRYQGTFSELLKGRTISFEKGWPIMEGRPVLLTAILQRWMDELGEPFIRAMNEKLSGELNFAKPFSLDFDDRQRILNQPVAELPVSHGFYPIGNLNEMIVRIGHGTLPLDQLSPVHRVVLGGLFGASTLDETGFADAWQQLGALAESTADRGISERYMSIEQVLLSLKSPEFETAFAAVKTPVDPSTESAQVLKILSFENSLTLRQWGESVARIRHQTDYELRRYILQRSASVRKTLLEAGASMAKLMPQGLLVRGDGDPGRRCYPLALLMAAATHQGRDAVQALSGRLANAHFSPGESDTHAFLQALDELRAIPQADFGDKLGPLSFDGIFEVLAAKPAPCTLMLNTENHSMMVARTGTAEHSSWSFYDPNFGVFGFDRIDHLKLGMKALFNTSDLARQYAIESTDRSPFNVIELDGARLASKHLPSELPVSKLLGNESLSSGKSIAPWSHHAQLRSRALSENARLGRGLSERDASVWASKIDQVTNRVRSANGLGSEYVPVFATLQAQPDDGYALSFMDIKTQQIRVVKTNEPFLGRIKSFLDTSIEYLAGSNDGHKPVDPTDVSEGSRLSFAFGFQALITELRNRDQLAQPGTESNLAVAVRLHGYLGHAQLVHGIGLDTLQMANLVRQLVNAERAIAVRTASAGGRLLARIAGPGLGQVLGVVNIGFDIYEFYNAENHEQQARFGTQLLFDVSALVLDGVALVVGGTAGAVAGFLSVPLLGIGIGVTAIAGNLGQIMDKAEKVAELFTRFKTAYSPQAFSVKQGVVSIMPESVVDTLDLREGVIVFGSQGLFRSLGGSGLPRPDGNKQNAIVVRESMGLPKQVAIPGPRVHGRFNAVPAESALLLPGTPKCYYGYEYQLGSDPQVFEWSNLLLNVVGGSSVLPRKMYPQYDVLRELEAREEGFFFTHARPFPHILYKLNPVYEPTTITVRVGNETRALYVPELPREMRGRVSYRIDTLRGAYSLALKPGLVSVHLSALPGDGSVSWVLIADWITPQHISVGAAGLNIDGIELSIEADIDVYVRTKNLETYRVDREHRQLYLASLQAADGHYSQAELDRLKVLHRQQRMGNALIPAGKFLLPFGNPEKPQYTAGWYEVAKERFVYGRQFLGPVSEKLQLAAVQDDHAYFYHPDQPLIWRVNAVTGLTTWRYSVFNRGSEEAQIIGCLDRGAGVVQVTQRVRLNKTQRYVVIYLIHGEEISLVSVSSEPPDYFDTLKDVIALLQQVDIAVVAEGTYAERQTSWRPASFVTVTSGDLDKPSLSRWINGQSHQLLTPHLPVSETASALPQISLLPPNDPDAAAFLFHDANSQNLYHQPFTGDEAQRVPLPGSVKLMVSDGGYLVVNESGLMFDVRQDASFFLSGVTGDWLDAHPLWMSDLEALGKEHAVSLISLSGLSDVTGQVPVYARYLNNKLLVTDLMAEKGCRLLSVTRDGKHAWLLGLSSGHLYRQAFIEPEQLSRAFGSGRRLINADALPRPEKVWGTWAFSEVLPYGTGLRGRTRDGVNFELIEGEPARIISVENAWSYRYRESPEALTKRLNDLVSGQAHAPFLPIGHSTNRYAYYVPELNRVFEVNGRADGQWANFLGTKQGSVPLLFDPVDGVIFNRNTKEVVWVAANKASREGDVMTLEIAGEVKDLLALVPDGVSSLILGGAETGSIYHVSETAWQHLDCIVVDCTDWPDIDAIPSRLILATGAQDDWRVDRADNHLLLTDPDNGSSLVFRSAQSEEWALAQSLNLSVQVLGNTLEVSVHELWQTMFDLGESSLELKVLVEKLSSV</sequence>
<evidence type="ECO:0000313" key="3">
    <source>
        <dbReference type="EMBL" id="AHZ69924.1"/>
    </source>
</evidence>
<dbReference type="EMBL" id="CP005960">
    <property type="protein sequence ID" value="AHZ69924.1"/>
    <property type="molecule type" value="Genomic_DNA"/>
</dbReference>
<dbReference type="InterPro" id="IPR024770">
    <property type="entry name" value="TcdA/TcdB_cat"/>
</dbReference>
<dbReference type="HOGENOM" id="CLU_229658_0_0_6"/>
<dbReference type="Gene3D" id="3.90.550.20">
    <property type="match status" value="1"/>
</dbReference>
<dbReference type="Pfam" id="PF12919">
    <property type="entry name" value="TcdA_TcdB"/>
    <property type="match status" value="1"/>
</dbReference>
<name>A0A024EAG7_9PSED</name>
<proteinExistence type="predicted"/>
<evidence type="ECO:0000313" key="4">
    <source>
        <dbReference type="Proteomes" id="UP000026913"/>
    </source>
</evidence>
<dbReference type="Proteomes" id="UP000026913">
    <property type="component" value="Chromosome"/>
</dbReference>
<gene>
    <name evidence="3" type="ORF">OU5_2845</name>
</gene>